<accession>A0ABC8UT30</accession>
<evidence type="ECO:0000256" key="1">
    <source>
        <dbReference type="ARBA" id="ARBA00022898"/>
    </source>
</evidence>
<feature type="domain" description="Aminotransferase class V" evidence="2">
    <location>
        <begin position="83"/>
        <end position="237"/>
    </location>
</feature>
<evidence type="ECO:0000259" key="2">
    <source>
        <dbReference type="Pfam" id="PF00266"/>
    </source>
</evidence>
<dbReference type="InterPro" id="IPR015422">
    <property type="entry name" value="PyrdxlP-dep_Trfase_small"/>
</dbReference>
<dbReference type="EMBL" id="CAUOFW020008891">
    <property type="protein sequence ID" value="CAK9184236.1"/>
    <property type="molecule type" value="Genomic_DNA"/>
</dbReference>
<dbReference type="InterPro" id="IPR000192">
    <property type="entry name" value="Aminotrans_V_dom"/>
</dbReference>
<evidence type="ECO:0000313" key="4">
    <source>
        <dbReference type="Proteomes" id="UP001642360"/>
    </source>
</evidence>
<gene>
    <name evidence="3" type="ORF">ILEXP_LOCUS54538</name>
</gene>
<keyword evidence="1" id="KW-0663">Pyridoxal phosphate</keyword>
<dbReference type="AlphaFoldDB" id="A0ABC8UT30"/>
<dbReference type="Gene3D" id="3.40.640.10">
    <property type="entry name" value="Type I PLP-dependent aspartate aminotransferase-like (Major domain)"/>
    <property type="match status" value="1"/>
</dbReference>
<dbReference type="SUPFAM" id="SSF53383">
    <property type="entry name" value="PLP-dependent transferases"/>
    <property type="match status" value="1"/>
</dbReference>
<organism evidence="3 4">
    <name type="scientific">Ilex paraguariensis</name>
    <name type="common">yerba mate</name>
    <dbReference type="NCBI Taxonomy" id="185542"/>
    <lineage>
        <taxon>Eukaryota</taxon>
        <taxon>Viridiplantae</taxon>
        <taxon>Streptophyta</taxon>
        <taxon>Embryophyta</taxon>
        <taxon>Tracheophyta</taxon>
        <taxon>Spermatophyta</taxon>
        <taxon>Magnoliopsida</taxon>
        <taxon>eudicotyledons</taxon>
        <taxon>Gunneridae</taxon>
        <taxon>Pentapetalae</taxon>
        <taxon>asterids</taxon>
        <taxon>campanulids</taxon>
        <taxon>Aquifoliales</taxon>
        <taxon>Aquifoliaceae</taxon>
        <taxon>Ilex</taxon>
    </lineage>
</organism>
<dbReference type="InterPro" id="IPR015424">
    <property type="entry name" value="PyrdxlP-dep_Trfase"/>
</dbReference>
<keyword evidence="4" id="KW-1185">Reference proteome</keyword>
<dbReference type="Proteomes" id="UP001642360">
    <property type="component" value="Unassembled WGS sequence"/>
</dbReference>
<proteinExistence type="predicted"/>
<name>A0ABC8UT30_9AQUA</name>
<dbReference type="PANTHER" id="PTHR43586:SF8">
    <property type="entry name" value="CYSTEINE DESULFURASE 1, CHLOROPLASTIC"/>
    <property type="match status" value="1"/>
</dbReference>
<dbReference type="InterPro" id="IPR015421">
    <property type="entry name" value="PyrdxlP-dep_Trfase_major"/>
</dbReference>
<evidence type="ECO:0000313" key="3">
    <source>
        <dbReference type="EMBL" id="CAK9184236.1"/>
    </source>
</evidence>
<reference evidence="3 4" key="1">
    <citation type="submission" date="2024-02" db="EMBL/GenBank/DDBJ databases">
        <authorList>
            <person name="Vignale AGUSTIN F."/>
            <person name="Sosa J E."/>
            <person name="Modenutti C."/>
        </authorList>
    </citation>
    <scope>NUCLEOTIDE SEQUENCE [LARGE SCALE GENOMIC DNA]</scope>
</reference>
<comment type="caution">
    <text evidence="3">The sequence shown here is derived from an EMBL/GenBank/DDBJ whole genome shotgun (WGS) entry which is preliminary data.</text>
</comment>
<dbReference type="Pfam" id="PF00266">
    <property type="entry name" value="Aminotran_5"/>
    <property type="match status" value="1"/>
</dbReference>
<dbReference type="PANTHER" id="PTHR43586">
    <property type="entry name" value="CYSTEINE DESULFURASE"/>
    <property type="match status" value="1"/>
</dbReference>
<sequence>MMMTTEGVAPKLAFVNFPDTGLTRRSSRIFQVGHRRFSSSVITASASSVINQHDEKLGPSSLGHISRPHFPILHQEVNGSKLVYLDNAATSQKPIAVLKALQKYYEAYNSNVHRGIHFLSAKATDEYGSARIKVASFINASDSREIVFTRNATEAINLVAFSWGLSNLKPGDEVILTIAEHHSAIVPWQFVAQKTGVILKFVSLTENEVPHTEQLREMLSTKTKLLVVHHVSNMLGRPTLLSWIVFVSTIPHAFLSYHVWHVRRNVMPGNSLVVLMLT</sequence>
<dbReference type="Gene3D" id="3.90.1150.10">
    <property type="entry name" value="Aspartate Aminotransferase, domain 1"/>
    <property type="match status" value="1"/>
</dbReference>
<protein>
    <recommendedName>
        <fullName evidence="2">Aminotransferase class V domain-containing protein</fullName>
    </recommendedName>
</protein>